<dbReference type="EMBL" id="JALJOT010000001">
    <property type="protein sequence ID" value="KAK9918024.1"/>
    <property type="molecule type" value="Genomic_DNA"/>
</dbReference>
<gene>
    <name evidence="1" type="ORF">WJX75_000648</name>
</gene>
<name>A0ABR2Z1D6_9CHLO</name>
<sequence>MEDCCAQAAAQSRDGAAKPGSDPSVTDPFFRSLAEEVKQVDRHFIRTALRILNLNGWTSRLRLGALRAMMCHSAEGRERAKLALEVHWCQQYAAINRIALQRLMEQYDRCSNGNAGARFLQECWSPDSDVGLFLKTPLLDELHSLKLLLVGAVDASRLDHGMAAPRMGRQVSALGRNSVPATLASKAWDICAHAKSGPLPEVPKSCFA</sequence>
<accession>A0ABR2Z1D6</accession>
<comment type="caution">
    <text evidence="1">The sequence shown here is derived from an EMBL/GenBank/DDBJ whole genome shotgun (WGS) entry which is preliminary data.</text>
</comment>
<evidence type="ECO:0000313" key="2">
    <source>
        <dbReference type="Proteomes" id="UP001491310"/>
    </source>
</evidence>
<dbReference type="Proteomes" id="UP001491310">
    <property type="component" value="Unassembled WGS sequence"/>
</dbReference>
<protein>
    <submittedName>
        <fullName evidence="1">Uncharacterized protein</fullName>
    </submittedName>
</protein>
<evidence type="ECO:0000313" key="1">
    <source>
        <dbReference type="EMBL" id="KAK9918024.1"/>
    </source>
</evidence>
<reference evidence="1 2" key="1">
    <citation type="journal article" date="2024" name="Nat. Commun.">
        <title>Phylogenomics reveals the evolutionary origins of lichenization in chlorophyte algae.</title>
        <authorList>
            <person name="Puginier C."/>
            <person name="Libourel C."/>
            <person name="Otte J."/>
            <person name="Skaloud P."/>
            <person name="Haon M."/>
            <person name="Grisel S."/>
            <person name="Petersen M."/>
            <person name="Berrin J.G."/>
            <person name="Delaux P.M."/>
            <person name="Dal Grande F."/>
            <person name="Keller J."/>
        </authorList>
    </citation>
    <scope>NUCLEOTIDE SEQUENCE [LARGE SCALE GENOMIC DNA]</scope>
    <source>
        <strain evidence="1 2">SAG 216-7</strain>
    </source>
</reference>
<organism evidence="1 2">
    <name type="scientific">Coccomyxa subellipsoidea</name>
    <dbReference type="NCBI Taxonomy" id="248742"/>
    <lineage>
        <taxon>Eukaryota</taxon>
        <taxon>Viridiplantae</taxon>
        <taxon>Chlorophyta</taxon>
        <taxon>core chlorophytes</taxon>
        <taxon>Trebouxiophyceae</taxon>
        <taxon>Trebouxiophyceae incertae sedis</taxon>
        <taxon>Coccomyxaceae</taxon>
        <taxon>Coccomyxa</taxon>
    </lineage>
</organism>
<keyword evidence="2" id="KW-1185">Reference proteome</keyword>
<proteinExistence type="predicted"/>